<keyword evidence="2" id="KW-1133">Transmembrane helix</keyword>
<comment type="caution">
    <text evidence="4">The sequence shown here is derived from an EMBL/GenBank/DDBJ whole genome shotgun (WGS) entry which is preliminary data.</text>
</comment>
<evidence type="ECO:0000256" key="1">
    <source>
        <dbReference type="SAM" id="MobiDB-lite"/>
    </source>
</evidence>
<sequence length="180" mass="18897">MARIEFQEAPVYSKARVAGHPLHPMLVAFPIAGYTGTLVGLIVYAVRDGQFWLNFSILMNVVGVAGAVLAALPGLVDLAAGIPKGHPAKRVGMRHAALNVLSLALFAIVLGVYASHWNGPARSATLGITLAAIGVASMLAAGFLGWSLVQDHHVGVRSDAERGGTEWSADVHGAHQSHRR</sequence>
<name>A0A1T3NJV3_9ACTN</name>
<gene>
    <name evidence="4" type="ORF">B4N89_41965</name>
</gene>
<dbReference type="Pfam" id="PF09990">
    <property type="entry name" value="DUF2231"/>
    <property type="match status" value="1"/>
</dbReference>
<dbReference type="Proteomes" id="UP000190037">
    <property type="component" value="Unassembled WGS sequence"/>
</dbReference>
<dbReference type="STRING" id="159449.B4N89_41965"/>
<protein>
    <recommendedName>
        <fullName evidence="3">DUF2231 domain-containing protein</fullName>
    </recommendedName>
</protein>
<dbReference type="EMBL" id="MWQN01000004">
    <property type="protein sequence ID" value="OPC77129.1"/>
    <property type="molecule type" value="Genomic_DNA"/>
</dbReference>
<feature type="region of interest" description="Disordered" evidence="1">
    <location>
        <begin position="159"/>
        <end position="180"/>
    </location>
</feature>
<feature type="transmembrane region" description="Helical" evidence="2">
    <location>
        <begin position="52"/>
        <end position="76"/>
    </location>
</feature>
<proteinExistence type="predicted"/>
<evidence type="ECO:0000259" key="3">
    <source>
        <dbReference type="Pfam" id="PF09990"/>
    </source>
</evidence>
<evidence type="ECO:0000313" key="4">
    <source>
        <dbReference type="EMBL" id="OPC77129.1"/>
    </source>
</evidence>
<feature type="transmembrane region" description="Helical" evidence="2">
    <location>
        <begin position="96"/>
        <end position="114"/>
    </location>
</feature>
<feature type="transmembrane region" description="Helical" evidence="2">
    <location>
        <begin position="126"/>
        <end position="149"/>
    </location>
</feature>
<evidence type="ECO:0000256" key="2">
    <source>
        <dbReference type="SAM" id="Phobius"/>
    </source>
</evidence>
<accession>A0A1T3NJV3</accession>
<dbReference type="RefSeq" id="WP_078981888.1">
    <property type="nucleotide sequence ID" value="NZ_MWQN01000004.1"/>
</dbReference>
<dbReference type="AlphaFoldDB" id="A0A1T3NJV3"/>
<keyword evidence="5" id="KW-1185">Reference proteome</keyword>
<keyword evidence="2" id="KW-0472">Membrane</keyword>
<feature type="transmembrane region" description="Helical" evidence="2">
    <location>
        <begin position="26"/>
        <end position="46"/>
    </location>
</feature>
<evidence type="ECO:0000313" key="5">
    <source>
        <dbReference type="Proteomes" id="UP000190037"/>
    </source>
</evidence>
<keyword evidence="2" id="KW-0812">Transmembrane</keyword>
<feature type="domain" description="DUF2231" evidence="3">
    <location>
        <begin position="19"/>
        <end position="157"/>
    </location>
</feature>
<organism evidence="4 5">
    <name type="scientific">Embleya scabrispora</name>
    <dbReference type="NCBI Taxonomy" id="159449"/>
    <lineage>
        <taxon>Bacteria</taxon>
        <taxon>Bacillati</taxon>
        <taxon>Actinomycetota</taxon>
        <taxon>Actinomycetes</taxon>
        <taxon>Kitasatosporales</taxon>
        <taxon>Streptomycetaceae</taxon>
        <taxon>Embleya</taxon>
    </lineage>
</organism>
<reference evidence="4 5" key="1">
    <citation type="submission" date="2017-03" db="EMBL/GenBank/DDBJ databases">
        <title>Draft genome sequence of Streptomyces scabrisporus NF3, endophyte isolated from Amphipterygium adstringens.</title>
        <authorList>
            <person name="Vazquez M."/>
            <person name="Ceapa C.D."/>
            <person name="Rodriguez Luna D."/>
            <person name="Sanchez Esquivel S."/>
        </authorList>
    </citation>
    <scope>NUCLEOTIDE SEQUENCE [LARGE SCALE GENOMIC DNA]</scope>
    <source>
        <strain evidence="4 5">NF3</strain>
    </source>
</reference>
<dbReference type="InterPro" id="IPR019251">
    <property type="entry name" value="DUF2231_TM"/>
</dbReference>